<keyword evidence="13" id="KW-1185">Reference proteome</keyword>
<feature type="compositionally biased region" description="Basic and acidic residues" evidence="9">
    <location>
        <begin position="243"/>
        <end position="252"/>
    </location>
</feature>
<dbReference type="InterPro" id="IPR013130">
    <property type="entry name" value="Fe3_Rdtase_TM_dom"/>
</dbReference>
<dbReference type="Gene3D" id="3.40.50.80">
    <property type="entry name" value="Nucleotide-binding domain of ferredoxin-NADP reductase (FNR) module"/>
    <property type="match status" value="1"/>
</dbReference>
<evidence type="ECO:0000256" key="3">
    <source>
        <dbReference type="ARBA" id="ARBA00022630"/>
    </source>
</evidence>
<feature type="region of interest" description="Disordered" evidence="9">
    <location>
        <begin position="243"/>
        <end position="265"/>
    </location>
</feature>
<reference evidence="12 13" key="1">
    <citation type="submission" date="2021-06" db="EMBL/GenBank/DDBJ databases">
        <title>Candida outbreak in Lebanon.</title>
        <authorList>
            <person name="Finianos M."/>
        </authorList>
    </citation>
    <scope>NUCLEOTIDE SEQUENCE [LARGE SCALE GENOMIC DNA]</scope>
    <source>
        <strain evidence="12">CA3LBN</strain>
    </source>
</reference>
<feature type="domain" description="FAD-binding FR-type" evidence="11">
    <location>
        <begin position="719"/>
        <end position="838"/>
    </location>
</feature>
<evidence type="ECO:0000313" key="12">
    <source>
        <dbReference type="EMBL" id="QWU89613.1"/>
    </source>
</evidence>
<dbReference type="SFLD" id="SFLDG01168">
    <property type="entry name" value="Ferric_reductase_subgroup_(FRE"/>
    <property type="match status" value="1"/>
</dbReference>
<keyword evidence="2" id="KW-0813">Transport</keyword>
<evidence type="ECO:0000256" key="9">
    <source>
        <dbReference type="SAM" id="MobiDB-lite"/>
    </source>
</evidence>
<feature type="transmembrane region" description="Helical" evidence="10">
    <location>
        <begin position="678"/>
        <end position="697"/>
    </location>
</feature>
<dbReference type="EMBL" id="CP076665">
    <property type="protein sequence ID" value="QWU89613.1"/>
    <property type="molecule type" value="Genomic_DNA"/>
</dbReference>
<evidence type="ECO:0000256" key="4">
    <source>
        <dbReference type="ARBA" id="ARBA00022692"/>
    </source>
</evidence>
<evidence type="ECO:0000256" key="2">
    <source>
        <dbReference type="ARBA" id="ARBA00022448"/>
    </source>
</evidence>
<keyword evidence="4 10" id="KW-0812">Transmembrane</keyword>
<dbReference type="PROSITE" id="PS51384">
    <property type="entry name" value="FAD_FR"/>
    <property type="match status" value="1"/>
</dbReference>
<accession>A0ABX8ICH1</accession>
<evidence type="ECO:0000313" key="13">
    <source>
        <dbReference type="Proteomes" id="UP000825434"/>
    </source>
</evidence>
<keyword evidence="6 10" id="KW-1133">Transmembrane helix</keyword>
<organism evidence="12 13">
    <name type="scientific">Candidozyma haemuli</name>
    <dbReference type="NCBI Taxonomy" id="45357"/>
    <lineage>
        <taxon>Eukaryota</taxon>
        <taxon>Fungi</taxon>
        <taxon>Dikarya</taxon>
        <taxon>Ascomycota</taxon>
        <taxon>Saccharomycotina</taxon>
        <taxon>Pichiomycetes</taxon>
        <taxon>Metschnikowiaceae</taxon>
        <taxon>Candidozyma</taxon>
    </lineage>
</organism>
<evidence type="ECO:0000256" key="6">
    <source>
        <dbReference type="ARBA" id="ARBA00022989"/>
    </source>
</evidence>
<dbReference type="CDD" id="cd06186">
    <property type="entry name" value="NOX_Duox_like_FAD_NADP"/>
    <property type="match status" value="1"/>
</dbReference>
<dbReference type="Proteomes" id="UP000825434">
    <property type="component" value="Chromosome 5"/>
</dbReference>
<name>A0ABX8ICH1_9ASCO</name>
<proteinExistence type="predicted"/>
<dbReference type="PANTHER" id="PTHR32361">
    <property type="entry name" value="FERRIC/CUPRIC REDUCTASE TRANSMEMBRANE COMPONENT"/>
    <property type="match status" value="1"/>
</dbReference>
<keyword evidence="7" id="KW-0406">Ion transport</keyword>
<feature type="transmembrane region" description="Helical" evidence="10">
    <location>
        <begin position="480"/>
        <end position="506"/>
    </location>
</feature>
<dbReference type="InterPro" id="IPR013112">
    <property type="entry name" value="FAD-bd_8"/>
</dbReference>
<evidence type="ECO:0000256" key="10">
    <source>
        <dbReference type="SAM" id="Phobius"/>
    </source>
</evidence>
<feature type="transmembrane region" description="Helical" evidence="10">
    <location>
        <begin position="649"/>
        <end position="666"/>
    </location>
</feature>
<feature type="transmembrane region" description="Helical" evidence="10">
    <location>
        <begin position="614"/>
        <end position="637"/>
    </location>
</feature>
<evidence type="ECO:0000256" key="5">
    <source>
        <dbReference type="ARBA" id="ARBA00022827"/>
    </source>
</evidence>
<feature type="transmembrane region" description="Helical" evidence="10">
    <location>
        <begin position="573"/>
        <end position="593"/>
    </location>
</feature>
<feature type="transmembrane region" description="Helical" evidence="10">
    <location>
        <begin position="527"/>
        <end position="553"/>
    </location>
</feature>
<comment type="subcellular location">
    <subcellularLocation>
        <location evidence="1">Membrane</location>
        <topology evidence="1">Multi-pass membrane protein</topology>
    </subcellularLocation>
</comment>
<dbReference type="PANTHER" id="PTHR32361:SF25">
    <property type="entry name" value="FERRIC_CUPRIC REDUCTASE TRANSMEMBRANE COMPONENT 1"/>
    <property type="match status" value="1"/>
</dbReference>
<keyword evidence="5" id="KW-0274">FAD</keyword>
<protein>
    <recommendedName>
        <fullName evidence="11">FAD-binding FR-type domain-containing protein</fullName>
    </recommendedName>
</protein>
<gene>
    <name evidence="12" type="ORF">CA3LBN_003961</name>
</gene>
<dbReference type="Pfam" id="PF08022">
    <property type="entry name" value="FAD_binding_8"/>
    <property type="match status" value="1"/>
</dbReference>
<evidence type="ECO:0000256" key="7">
    <source>
        <dbReference type="ARBA" id="ARBA00023065"/>
    </source>
</evidence>
<dbReference type="Pfam" id="PF01794">
    <property type="entry name" value="Ferric_reduct"/>
    <property type="match status" value="1"/>
</dbReference>
<sequence length="984" mass="113733">MSQLSLLDPSYDWGNINFNVELTKKLYEEKAEAIARERFNAAKKLKEDSLEWFQKRALEIDPAEEFRKMEFESLKNPKTYSPSESMESLCNDHEAVRKESSERVMQFMGLRDYETESIYSIDPIYDCLMKDPNLSTWLKFAKSGIMEDDNHSINIDWIEDDTCSDIEVSSFECSWDDWSSSWGSGWVSECSTVSDYAWDNWDDWCEVKVRVDAFFERRLRKAEKRRFNRERFYLDWLFGERKSRGRSDKDSSSSDGDSSVGFGAHRPKSQRVKEAFYAPLKWLQPKLEKLKAKSSRSSLFQRSAGKCNPASEGLKGEPKAVYGWMSSDESSSESGGLDSGEMALTPESGTCEPACIYYMKEFDWGCGGTGQGHKYYMCRCGNVDWLGSVSNCIYEQTDDQGKIDHALKHVTTRCLQKGHFHYSVDEMKTWRENATQYIQQPTEQNKEEQTYHPLGVNATDFHLYMRSFDEINHHVFKSQWLGWGLLWYWVAVIGIFSVLHLSKTYLGVRAPRTISQVCSKYLTPVRLWGYTFGDMLVMGLFLVFTVLATALSYDVQLPNIYINDVYFLTLDLIGYRSALISFSLLPVVFMFGLRNNPFTLLTGFSRAEFIKYHTYVAIIMSIEALIHSAVWTDYAINDAGYSAWGMDDYWRWGVVGTILLFLMIGQSFQPVRNFMYEAFLIIHKVFGWLFIVSMWYHCITLGWMGWIYTMIALTVYDRVMRWSKMFILNRGLTELCINVIDDKTLELILPKPLAYDMAYRPGNTVYVTFFHTKIWGQCLQSHPFSILSSPASSPGVLKMYVRVKKGATKSLLKLPTDEKGRMWLWCLLDGPYGGKTIKHKDNDARVFMAGGLGVCSLFPFIYDNAAGTKLLWTVNSINEFLWMRRDIKYIRERGAQVTVFVRETEGVKLDDEKLEFVKVVDSRPDVNQWVSDCIEEAKSESKSDLYVYSCGPGVMDDQIRNSCMDHIEVGSPFNVHYQSMNFQW</sequence>
<dbReference type="SFLD" id="SFLDS00052">
    <property type="entry name" value="Ferric_Reductase_Domain"/>
    <property type="match status" value="1"/>
</dbReference>
<evidence type="ECO:0000259" key="11">
    <source>
        <dbReference type="PROSITE" id="PS51384"/>
    </source>
</evidence>
<evidence type="ECO:0000256" key="8">
    <source>
        <dbReference type="ARBA" id="ARBA00023136"/>
    </source>
</evidence>
<evidence type="ECO:0000256" key="1">
    <source>
        <dbReference type="ARBA" id="ARBA00004141"/>
    </source>
</evidence>
<keyword evidence="3" id="KW-0285">Flavoprotein</keyword>
<dbReference type="InterPro" id="IPR039261">
    <property type="entry name" value="FNR_nucleotide-bd"/>
</dbReference>
<dbReference type="InterPro" id="IPR051410">
    <property type="entry name" value="Ferric/Cupric_Reductase"/>
</dbReference>
<dbReference type="SUPFAM" id="SSF52343">
    <property type="entry name" value="Ferredoxin reductase-like, C-terminal NADP-linked domain"/>
    <property type="match status" value="1"/>
</dbReference>
<dbReference type="InterPro" id="IPR017927">
    <property type="entry name" value="FAD-bd_FR_type"/>
</dbReference>
<keyword evidence="8 10" id="KW-0472">Membrane</keyword>